<dbReference type="Pfam" id="PF09174">
    <property type="entry name" value="Maf1"/>
    <property type="match status" value="1"/>
</dbReference>
<name>A0A7J7NPF9_9MAGN</name>
<sequence length="104" mass="12275">MKFLEYSPLDKINEFLSDLSLGESSIHATLEAYSCKHSGTDRKLSLSFEHQILDCLGKSSPPDFFLSSRASRKTLIYLLLTLTHMYPDYDFRYFYYYYWEEDLG</sequence>
<dbReference type="AlphaFoldDB" id="A0A7J7NPF9"/>
<dbReference type="Proteomes" id="UP000541444">
    <property type="component" value="Unassembled WGS sequence"/>
</dbReference>
<reference evidence="1 2" key="1">
    <citation type="journal article" date="2020" name="IScience">
        <title>Genome Sequencing of the Endangered Kingdonia uniflora (Circaeasteraceae, Ranunculales) Reveals Potential Mechanisms of Evolutionary Specialization.</title>
        <authorList>
            <person name="Sun Y."/>
            <person name="Deng T."/>
            <person name="Zhang A."/>
            <person name="Moore M.J."/>
            <person name="Landis J.B."/>
            <person name="Lin N."/>
            <person name="Zhang H."/>
            <person name="Zhang X."/>
            <person name="Huang J."/>
            <person name="Zhang X."/>
            <person name="Sun H."/>
            <person name="Wang H."/>
        </authorList>
    </citation>
    <scope>NUCLEOTIDE SEQUENCE [LARGE SCALE GENOMIC DNA]</scope>
    <source>
        <strain evidence="1">TB1705</strain>
        <tissue evidence="1">Leaf</tissue>
    </source>
</reference>
<dbReference type="OrthoDB" id="277029at2759"/>
<organism evidence="1 2">
    <name type="scientific">Kingdonia uniflora</name>
    <dbReference type="NCBI Taxonomy" id="39325"/>
    <lineage>
        <taxon>Eukaryota</taxon>
        <taxon>Viridiplantae</taxon>
        <taxon>Streptophyta</taxon>
        <taxon>Embryophyta</taxon>
        <taxon>Tracheophyta</taxon>
        <taxon>Spermatophyta</taxon>
        <taxon>Magnoliopsida</taxon>
        <taxon>Ranunculales</taxon>
        <taxon>Circaeasteraceae</taxon>
        <taxon>Kingdonia</taxon>
    </lineage>
</organism>
<accession>A0A7J7NPF9</accession>
<dbReference type="InterPro" id="IPR038564">
    <property type="entry name" value="Maf1_sf"/>
</dbReference>
<keyword evidence="2" id="KW-1185">Reference proteome</keyword>
<dbReference type="PANTHER" id="PTHR22504">
    <property type="entry name" value="REPRESSOR OF RNA POLYMERASE III TRANSCRIPTION MAF1"/>
    <property type="match status" value="1"/>
</dbReference>
<dbReference type="PANTHER" id="PTHR22504:SF0">
    <property type="entry name" value="REPRESSOR OF RNA POLYMERASE III TRANSCRIPTION MAF1 HOMOLOG"/>
    <property type="match status" value="1"/>
</dbReference>
<dbReference type="EMBL" id="JACGCM010000671">
    <property type="protein sequence ID" value="KAF6169056.1"/>
    <property type="molecule type" value="Genomic_DNA"/>
</dbReference>
<comment type="caution">
    <text evidence="1">The sequence shown here is derived from an EMBL/GenBank/DDBJ whole genome shotgun (WGS) entry which is preliminary data.</text>
</comment>
<proteinExistence type="predicted"/>
<gene>
    <name evidence="1" type="ORF">GIB67_038553</name>
</gene>
<dbReference type="Gene3D" id="3.40.1000.50">
    <property type="entry name" value="Repressor of RNA polymerase III transcription Maf1"/>
    <property type="match status" value="1"/>
</dbReference>
<evidence type="ECO:0000313" key="1">
    <source>
        <dbReference type="EMBL" id="KAF6169056.1"/>
    </source>
</evidence>
<dbReference type="InterPro" id="IPR015257">
    <property type="entry name" value="Maf1"/>
</dbReference>
<dbReference type="GO" id="GO:0000994">
    <property type="term" value="F:RNA polymerase III core binding"/>
    <property type="evidence" value="ECO:0007669"/>
    <property type="project" value="TreeGrafter"/>
</dbReference>
<dbReference type="GO" id="GO:0005634">
    <property type="term" value="C:nucleus"/>
    <property type="evidence" value="ECO:0007669"/>
    <property type="project" value="TreeGrafter"/>
</dbReference>
<protein>
    <submittedName>
        <fullName evidence="1">Uncharacterized protein</fullName>
    </submittedName>
</protein>
<dbReference type="GO" id="GO:0016480">
    <property type="term" value="P:negative regulation of transcription by RNA polymerase III"/>
    <property type="evidence" value="ECO:0007669"/>
    <property type="project" value="InterPro"/>
</dbReference>
<evidence type="ECO:0000313" key="2">
    <source>
        <dbReference type="Proteomes" id="UP000541444"/>
    </source>
</evidence>